<dbReference type="EMBL" id="CAUJNA010000169">
    <property type="protein sequence ID" value="CAJ1372986.1"/>
    <property type="molecule type" value="Genomic_DNA"/>
</dbReference>
<comment type="caution">
    <text evidence="1">The sequence shown here is derived from an EMBL/GenBank/DDBJ whole genome shotgun (WGS) entry which is preliminary data.</text>
</comment>
<dbReference type="Proteomes" id="UP001178507">
    <property type="component" value="Unassembled WGS sequence"/>
</dbReference>
<reference evidence="1" key="1">
    <citation type="submission" date="2023-08" db="EMBL/GenBank/DDBJ databases">
        <authorList>
            <person name="Chen Y."/>
            <person name="Shah S."/>
            <person name="Dougan E. K."/>
            <person name="Thang M."/>
            <person name="Chan C."/>
        </authorList>
    </citation>
    <scope>NUCLEOTIDE SEQUENCE</scope>
</reference>
<name>A0AA36HPK8_9DINO</name>
<organism evidence="1 2">
    <name type="scientific">Effrenium voratum</name>
    <dbReference type="NCBI Taxonomy" id="2562239"/>
    <lineage>
        <taxon>Eukaryota</taxon>
        <taxon>Sar</taxon>
        <taxon>Alveolata</taxon>
        <taxon>Dinophyceae</taxon>
        <taxon>Suessiales</taxon>
        <taxon>Symbiodiniaceae</taxon>
        <taxon>Effrenium</taxon>
    </lineage>
</organism>
<keyword evidence="2" id="KW-1185">Reference proteome</keyword>
<sequence>MAVKSESRPIFVEAKVKMHGILRNLSFAGLLALDGQRSAVELRPLLAQQRGLCEGADLDSTAEAAREVLDETIKKLMSGQDHVTPQARLLKMMHRGRNVSVFAERQAAEREAYLERLCEFNRSLIGNFIRMIDVIQQSCLVDLAVSKVRSLYDRFARTPKLFQVSAAFEPAPGPLGAGAGEAGLLGGHAAGLGANHGGGEPSVPGGVLPEVLQALQGRSFGGQPHGRDLVRRDLQECQGGSHEAD</sequence>
<accession>A0AA36HPK8</accession>
<protein>
    <submittedName>
        <fullName evidence="1">Uncharacterized protein</fullName>
    </submittedName>
</protein>
<proteinExistence type="predicted"/>
<gene>
    <name evidence="1" type="ORF">EVOR1521_LOCUS2946</name>
</gene>
<evidence type="ECO:0000313" key="1">
    <source>
        <dbReference type="EMBL" id="CAJ1372986.1"/>
    </source>
</evidence>
<dbReference type="AlphaFoldDB" id="A0AA36HPK8"/>
<evidence type="ECO:0000313" key="2">
    <source>
        <dbReference type="Proteomes" id="UP001178507"/>
    </source>
</evidence>